<organism evidence="10 11">
    <name type="scientific">Massilia aerilata</name>
    <dbReference type="NCBI Taxonomy" id="453817"/>
    <lineage>
        <taxon>Bacteria</taxon>
        <taxon>Pseudomonadati</taxon>
        <taxon>Pseudomonadota</taxon>
        <taxon>Betaproteobacteria</taxon>
        <taxon>Burkholderiales</taxon>
        <taxon>Oxalobacteraceae</taxon>
        <taxon>Telluria group</taxon>
        <taxon>Massilia</taxon>
    </lineage>
</organism>
<keyword evidence="4 9" id="KW-0812">Transmembrane</keyword>
<evidence type="ECO:0000256" key="5">
    <source>
        <dbReference type="ARBA" id="ARBA00022729"/>
    </source>
</evidence>
<evidence type="ECO:0000256" key="3">
    <source>
        <dbReference type="ARBA" id="ARBA00022452"/>
    </source>
</evidence>
<feature type="signal peptide" evidence="9">
    <location>
        <begin position="1"/>
        <end position="29"/>
    </location>
</feature>
<name>A0ABW0RX35_9BURK</name>
<evidence type="ECO:0000256" key="1">
    <source>
        <dbReference type="ARBA" id="ARBA00004370"/>
    </source>
</evidence>
<feature type="chain" id="PRO_5044950774" evidence="9">
    <location>
        <begin position="30"/>
        <end position="486"/>
    </location>
</feature>
<sequence length="486" mass="51842">MRHTSFILKNAALAGAVLALLAGCISVPADTGKPANIDLAARARHAPGIVLPADAWPAEQWWLAYGDPQLNALIARSLKDNPSLATVQARVAGAQAVVRAERADEGAKVGLETGLNRQRYSSNGFFPAPIGGSWFNDANVQLRASYDVDWWGKHRALVAASLGEANARQAEAAQAAQAIAAGVAQSYFRLQMMWARQDNLKLLAAIQREIVAGRKARIAHGLATDEQLRSAELDLGVLEEQSARLDTQALREREVLRALTGGDAEALAGLARFKPAPAANALPRELGMELLARRPDLQASRWRVEAQLGRVAASEAAFRPDINLVGALGLDAVSLGKLLRWPSRTPLLGATLDLPLFDSGRLKAQLGVARGQRDELVAEYNEAVLAAVREVAQEGATLQGLEQEARTHQAALEASRKLVAGAEARLKRGLLERAGVLQARMTLLRQQDTDLQLLDARLQTQVALVKALGGGYHAAPASAAAASNTK</sequence>
<comment type="similarity">
    <text evidence="2 9">Belongs to the outer membrane factor (OMF) (TC 1.B.17) family.</text>
</comment>
<keyword evidence="11" id="KW-1185">Reference proteome</keyword>
<comment type="subcellular location">
    <subcellularLocation>
        <location evidence="9">Cell membrane</location>
        <topology evidence="9">Lipid-anchor</topology>
    </subcellularLocation>
    <subcellularLocation>
        <location evidence="1">Membrane</location>
    </subcellularLocation>
</comment>
<gene>
    <name evidence="10" type="ORF">ACFPO9_12735</name>
</gene>
<dbReference type="PROSITE" id="PS51257">
    <property type="entry name" value="PROKAR_LIPOPROTEIN"/>
    <property type="match status" value="1"/>
</dbReference>
<dbReference type="Pfam" id="PF02321">
    <property type="entry name" value="OEP"/>
    <property type="match status" value="2"/>
</dbReference>
<evidence type="ECO:0000313" key="10">
    <source>
        <dbReference type="EMBL" id="MFC5549374.1"/>
    </source>
</evidence>
<dbReference type="RefSeq" id="WP_379771290.1">
    <property type="nucleotide sequence ID" value="NZ_JBHSMZ010000008.1"/>
</dbReference>
<dbReference type="PANTHER" id="PTHR30203">
    <property type="entry name" value="OUTER MEMBRANE CATION EFFLUX PROTEIN"/>
    <property type="match status" value="1"/>
</dbReference>
<dbReference type="SUPFAM" id="SSF56954">
    <property type="entry name" value="Outer membrane efflux proteins (OEP)"/>
    <property type="match status" value="1"/>
</dbReference>
<keyword evidence="7 9" id="KW-0564">Palmitate</keyword>
<evidence type="ECO:0000313" key="11">
    <source>
        <dbReference type="Proteomes" id="UP001596086"/>
    </source>
</evidence>
<evidence type="ECO:0000256" key="7">
    <source>
        <dbReference type="ARBA" id="ARBA00023139"/>
    </source>
</evidence>
<dbReference type="EMBL" id="JBHSMZ010000008">
    <property type="protein sequence ID" value="MFC5549374.1"/>
    <property type="molecule type" value="Genomic_DNA"/>
</dbReference>
<dbReference type="Gene3D" id="2.20.200.10">
    <property type="entry name" value="Outer membrane efflux proteins (OEP)"/>
    <property type="match status" value="1"/>
</dbReference>
<evidence type="ECO:0000256" key="2">
    <source>
        <dbReference type="ARBA" id="ARBA00007613"/>
    </source>
</evidence>
<dbReference type="PANTHER" id="PTHR30203:SF20">
    <property type="entry name" value="MULTIDRUG RESISTANCE OUTER MEMBRANE PROTEIN MDTP-RELATED"/>
    <property type="match status" value="1"/>
</dbReference>
<dbReference type="InterPro" id="IPR003423">
    <property type="entry name" value="OMP_efflux"/>
</dbReference>
<evidence type="ECO:0000256" key="6">
    <source>
        <dbReference type="ARBA" id="ARBA00023136"/>
    </source>
</evidence>
<evidence type="ECO:0000256" key="9">
    <source>
        <dbReference type="RuleBase" id="RU362097"/>
    </source>
</evidence>
<evidence type="ECO:0000256" key="8">
    <source>
        <dbReference type="ARBA" id="ARBA00023288"/>
    </source>
</evidence>
<keyword evidence="3 9" id="KW-1134">Transmembrane beta strand</keyword>
<protein>
    <submittedName>
        <fullName evidence="10">Efflux transporter outer membrane subunit</fullName>
    </submittedName>
</protein>
<comment type="caution">
    <text evidence="10">The sequence shown here is derived from an EMBL/GenBank/DDBJ whole genome shotgun (WGS) entry which is preliminary data.</text>
</comment>
<dbReference type="Proteomes" id="UP001596086">
    <property type="component" value="Unassembled WGS sequence"/>
</dbReference>
<evidence type="ECO:0000256" key="4">
    <source>
        <dbReference type="ARBA" id="ARBA00022692"/>
    </source>
</evidence>
<dbReference type="NCBIfam" id="TIGR01845">
    <property type="entry name" value="outer_NodT"/>
    <property type="match status" value="1"/>
</dbReference>
<keyword evidence="6 9" id="KW-0472">Membrane</keyword>
<keyword evidence="8 9" id="KW-0449">Lipoprotein</keyword>
<keyword evidence="5 9" id="KW-0732">Signal</keyword>
<dbReference type="Gene3D" id="1.20.1600.10">
    <property type="entry name" value="Outer membrane efflux proteins (OEP)"/>
    <property type="match status" value="1"/>
</dbReference>
<proteinExistence type="inferred from homology"/>
<reference evidence="11" key="1">
    <citation type="journal article" date="2019" name="Int. J. Syst. Evol. Microbiol.">
        <title>The Global Catalogue of Microorganisms (GCM) 10K type strain sequencing project: providing services to taxonomists for standard genome sequencing and annotation.</title>
        <authorList>
            <consortium name="The Broad Institute Genomics Platform"/>
            <consortium name="The Broad Institute Genome Sequencing Center for Infectious Disease"/>
            <person name="Wu L."/>
            <person name="Ma J."/>
        </authorList>
    </citation>
    <scope>NUCLEOTIDE SEQUENCE [LARGE SCALE GENOMIC DNA]</scope>
    <source>
        <strain evidence="11">CGMCC 4.5798</strain>
    </source>
</reference>
<accession>A0ABW0RX35</accession>
<dbReference type="InterPro" id="IPR010131">
    <property type="entry name" value="MdtP/NodT-like"/>
</dbReference>